<dbReference type="Gene3D" id="3.20.20.80">
    <property type="entry name" value="Glycosidases"/>
    <property type="match status" value="1"/>
</dbReference>
<protein>
    <recommendedName>
        <fullName evidence="2">beta-galactosidase</fullName>
        <ecNumber evidence="2">3.2.1.23</ecNumber>
    </recommendedName>
</protein>
<evidence type="ECO:0000313" key="7">
    <source>
        <dbReference type="EMBL" id="UOQ67994.1"/>
    </source>
</evidence>
<evidence type="ECO:0000256" key="1">
    <source>
        <dbReference type="ARBA" id="ARBA00001412"/>
    </source>
</evidence>
<proteinExistence type="predicted"/>
<evidence type="ECO:0000256" key="2">
    <source>
        <dbReference type="ARBA" id="ARBA00012756"/>
    </source>
</evidence>
<feature type="domain" description="Beta-galactosidase" evidence="6">
    <location>
        <begin position="83"/>
        <end position="161"/>
    </location>
</feature>
<gene>
    <name evidence="7" type="ORF">MUN86_09125</name>
</gene>
<dbReference type="InterPro" id="IPR017853">
    <property type="entry name" value="GH"/>
</dbReference>
<dbReference type="InterPro" id="IPR013783">
    <property type="entry name" value="Ig-like_fold"/>
</dbReference>
<dbReference type="InterPro" id="IPR006103">
    <property type="entry name" value="Glyco_hydro_2_cat"/>
</dbReference>
<sequence length="163" mass="18185">MARHQARDWGCIWEFKDQGLLKKDSVGKPFYAYGGDFQEKYYDDFTIKGIVASDGKPHAAIYECKRVYQPAECTLIDASKGLLKIENRHASKSLGDYTAALTVREDGRVVSVKTLPRLQLAAGRDTILSLKPLLPKMKSGAEYLATISFTLPEQATWAPKATR</sequence>
<feature type="domain" description="Glycoside hydrolase family 2 catalytic" evidence="5">
    <location>
        <begin position="8"/>
        <end position="70"/>
    </location>
</feature>
<accession>A0ABY4GAR5</accession>
<evidence type="ECO:0000256" key="3">
    <source>
        <dbReference type="ARBA" id="ARBA00022801"/>
    </source>
</evidence>
<name>A0ABY4GAR5_9BACT</name>
<dbReference type="Proteomes" id="UP000830401">
    <property type="component" value="Chromosome"/>
</dbReference>
<evidence type="ECO:0000259" key="6">
    <source>
        <dbReference type="Pfam" id="PF16353"/>
    </source>
</evidence>
<dbReference type="InterPro" id="IPR036156">
    <property type="entry name" value="Beta-gal/glucu_dom_sf"/>
</dbReference>
<dbReference type="SUPFAM" id="SSF49303">
    <property type="entry name" value="beta-Galactosidase/glucuronidase domain"/>
    <property type="match status" value="1"/>
</dbReference>
<dbReference type="PANTHER" id="PTHR46323">
    <property type="entry name" value="BETA-GALACTOSIDASE"/>
    <property type="match status" value="1"/>
</dbReference>
<comment type="catalytic activity">
    <reaction evidence="1">
        <text>Hydrolysis of terminal non-reducing beta-D-galactose residues in beta-D-galactosides.</text>
        <dbReference type="EC" id="3.2.1.23"/>
    </reaction>
</comment>
<evidence type="ECO:0000259" key="5">
    <source>
        <dbReference type="Pfam" id="PF02836"/>
    </source>
</evidence>
<dbReference type="InterPro" id="IPR050347">
    <property type="entry name" value="Bact_Beta-galactosidase"/>
</dbReference>
<keyword evidence="8" id="KW-1185">Reference proteome</keyword>
<keyword evidence="4" id="KW-0326">Glycosidase</keyword>
<dbReference type="EMBL" id="CP095061">
    <property type="protein sequence ID" value="UOQ67994.1"/>
    <property type="molecule type" value="Genomic_DNA"/>
</dbReference>
<reference evidence="7" key="1">
    <citation type="submission" date="2022-04" db="EMBL/GenBank/DDBJ databases">
        <title>Hymenobacter sp. isolated from the air.</title>
        <authorList>
            <person name="Won M."/>
            <person name="Lee C.-M."/>
            <person name="Woen H.-Y."/>
            <person name="Kwon S.-W."/>
        </authorList>
    </citation>
    <scope>NUCLEOTIDE SEQUENCE</scope>
    <source>
        <strain evidence="7">5420S-77</strain>
    </source>
</reference>
<evidence type="ECO:0000313" key="8">
    <source>
        <dbReference type="Proteomes" id="UP000830401"/>
    </source>
</evidence>
<dbReference type="InterPro" id="IPR032312">
    <property type="entry name" value="LacZ_4"/>
</dbReference>
<dbReference type="EC" id="3.2.1.23" evidence="2"/>
<dbReference type="SUPFAM" id="SSF51445">
    <property type="entry name" value="(Trans)glycosidases"/>
    <property type="match status" value="1"/>
</dbReference>
<keyword evidence="3" id="KW-0378">Hydrolase</keyword>
<dbReference type="Gene3D" id="2.60.40.10">
    <property type="entry name" value="Immunoglobulins"/>
    <property type="match status" value="1"/>
</dbReference>
<dbReference type="PANTHER" id="PTHR46323:SF2">
    <property type="entry name" value="BETA-GALACTOSIDASE"/>
    <property type="match status" value="1"/>
</dbReference>
<organism evidence="7 8">
    <name type="scientific">Hymenobacter volaticus</name>
    <dbReference type="NCBI Taxonomy" id="2932254"/>
    <lineage>
        <taxon>Bacteria</taxon>
        <taxon>Pseudomonadati</taxon>
        <taxon>Bacteroidota</taxon>
        <taxon>Cytophagia</taxon>
        <taxon>Cytophagales</taxon>
        <taxon>Hymenobacteraceae</taxon>
        <taxon>Hymenobacter</taxon>
    </lineage>
</organism>
<dbReference type="Pfam" id="PF16353">
    <property type="entry name" value="LacZ_4"/>
    <property type="match status" value="1"/>
</dbReference>
<evidence type="ECO:0000256" key="4">
    <source>
        <dbReference type="ARBA" id="ARBA00023295"/>
    </source>
</evidence>
<dbReference type="Pfam" id="PF02836">
    <property type="entry name" value="Glyco_hydro_2_C"/>
    <property type="match status" value="1"/>
</dbReference>